<evidence type="ECO:0000256" key="2">
    <source>
        <dbReference type="SAM" id="Phobius"/>
    </source>
</evidence>
<dbReference type="EMBL" id="BEGY01000091">
    <property type="protein sequence ID" value="GAX83098.1"/>
    <property type="molecule type" value="Genomic_DNA"/>
</dbReference>
<keyword evidence="2" id="KW-1133">Transmembrane helix</keyword>
<proteinExistence type="predicted"/>
<keyword evidence="2" id="KW-0812">Transmembrane</keyword>
<evidence type="ECO:0000256" key="1">
    <source>
        <dbReference type="SAM" id="MobiDB-lite"/>
    </source>
</evidence>
<name>A0A250XJ44_9CHLO</name>
<reference evidence="3 4" key="1">
    <citation type="submission" date="2017-08" db="EMBL/GenBank/DDBJ databases">
        <title>Acidophilic green algal genome provides insights into adaptation to an acidic environment.</title>
        <authorList>
            <person name="Hirooka S."/>
            <person name="Hirose Y."/>
            <person name="Kanesaki Y."/>
            <person name="Higuchi S."/>
            <person name="Fujiwara T."/>
            <person name="Onuma R."/>
            <person name="Era A."/>
            <person name="Ohbayashi R."/>
            <person name="Uzuka A."/>
            <person name="Nozaki H."/>
            <person name="Yoshikawa H."/>
            <person name="Miyagishima S.Y."/>
        </authorList>
    </citation>
    <scope>NUCLEOTIDE SEQUENCE [LARGE SCALE GENOMIC DNA]</scope>
    <source>
        <strain evidence="3 4">NIES-2499</strain>
    </source>
</reference>
<dbReference type="AlphaFoldDB" id="A0A250XJ44"/>
<evidence type="ECO:0000313" key="3">
    <source>
        <dbReference type="EMBL" id="GAX83098.1"/>
    </source>
</evidence>
<keyword evidence="2" id="KW-0472">Membrane</keyword>
<feature type="region of interest" description="Disordered" evidence="1">
    <location>
        <begin position="84"/>
        <end position="107"/>
    </location>
</feature>
<organism evidence="3 4">
    <name type="scientific">Chlamydomonas eustigma</name>
    <dbReference type="NCBI Taxonomy" id="1157962"/>
    <lineage>
        <taxon>Eukaryota</taxon>
        <taxon>Viridiplantae</taxon>
        <taxon>Chlorophyta</taxon>
        <taxon>core chlorophytes</taxon>
        <taxon>Chlorophyceae</taxon>
        <taxon>CS clade</taxon>
        <taxon>Chlamydomonadales</taxon>
        <taxon>Chlamydomonadaceae</taxon>
        <taxon>Chlamydomonas</taxon>
    </lineage>
</organism>
<protein>
    <submittedName>
        <fullName evidence="3">Uncharacterized protein</fullName>
    </submittedName>
</protein>
<evidence type="ECO:0000313" key="4">
    <source>
        <dbReference type="Proteomes" id="UP000232323"/>
    </source>
</evidence>
<feature type="transmembrane region" description="Helical" evidence="2">
    <location>
        <begin position="61"/>
        <end position="79"/>
    </location>
</feature>
<comment type="caution">
    <text evidence="3">The sequence shown here is derived from an EMBL/GenBank/DDBJ whole genome shotgun (WGS) entry which is preliminary data.</text>
</comment>
<sequence>MKIGGAVQSLQALQLSTLLIICYLIANPEYTPSPIRPYVSYIRECIAFVFSTIFSGWWPLMAGKIALSVAAVFLSYRLVRVQKEKKEEKHNEDLEKENSERMRRAREEAQRKLQELGSIMQI</sequence>
<keyword evidence="4" id="KW-1185">Reference proteome</keyword>
<accession>A0A250XJ44</accession>
<gene>
    <name evidence="3" type="ORF">CEUSTIGMA_g10524.t1</name>
</gene>
<dbReference type="Proteomes" id="UP000232323">
    <property type="component" value="Unassembled WGS sequence"/>
</dbReference>